<dbReference type="CDD" id="cd17546">
    <property type="entry name" value="REC_hyHK_CKI1_RcsC-like"/>
    <property type="match status" value="2"/>
</dbReference>
<dbReference type="GO" id="GO:0009927">
    <property type="term" value="F:histidine phosphotransfer kinase activity"/>
    <property type="evidence" value="ECO:0007669"/>
    <property type="project" value="TreeGrafter"/>
</dbReference>
<dbReference type="InterPro" id="IPR000700">
    <property type="entry name" value="PAS-assoc_C"/>
</dbReference>
<feature type="domain" description="PAS" evidence="9">
    <location>
        <begin position="170"/>
        <end position="241"/>
    </location>
</feature>
<feature type="domain" description="PAS" evidence="9">
    <location>
        <begin position="422"/>
        <end position="493"/>
    </location>
</feature>
<keyword evidence="13" id="KW-1185">Reference proteome</keyword>
<dbReference type="InterPro" id="IPR005467">
    <property type="entry name" value="His_kinase_dom"/>
</dbReference>
<feature type="domain" description="Response regulatory" evidence="8">
    <location>
        <begin position="1733"/>
        <end position="1863"/>
    </location>
</feature>
<dbReference type="InterPro" id="IPR035965">
    <property type="entry name" value="PAS-like_dom_sf"/>
</dbReference>
<evidence type="ECO:0000259" key="8">
    <source>
        <dbReference type="PROSITE" id="PS50110"/>
    </source>
</evidence>
<dbReference type="Gene3D" id="3.30.565.10">
    <property type="entry name" value="Histidine kinase-like ATPase, C-terminal domain"/>
    <property type="match status" value="1"/>
</dbReference>
<dbReference type="FunFam" id="3.30.565.10:FF:000010">
    <property type="entry name" value="Sensor histidine kinase RcsC"/>
    <property type="match status" value="1"/>
</dbReference>
<dbReference type="RefSeq" id="XP_005826154.1">
    <property type="nucleotide sequence ID" value="XM_005826097.1"/>
</dbReference>
<dbReference type="PROSITE" id="PS50110">
    <property type="entry name" value="RESPONSE_REGULATORY"/>
    <property type="match status" value="3"/>
</dbReference>
<feature type="domain" description="PAS" evidence="9">
    <location>
        <begin position="930"/>
        <end position="1001"/>
    </location>
</feature>
<feature type="domain" description="Histidine kinase" evidence="7">
    <location>
        <begin position="1327"/>
        <end position="1548"/>
    </location>
</feature>
<dbReference type="NCBIfam" id="TIGR00229">
    <property type="entry name" value="sensory_box"/>
    <property type="match status" value="9"/>
</dbReference>
<dbReference type="InterPro" id="IPR000014">
    <property type="entry name" value="PAS"/>
</dbReference>
<dbReference type="SUPFAM" id="SSF55785">
    <property type="entry name" value="PYP-like sensor domain (PAS domain)"/>
    <property type="match status" value="10"/>
</dbReference>
<dbReference type="Pfam" id="PF00512">
    <property type="entry name" value="HisKA"/>
    <property type="match status" value="1"/>
</dbReference>
<feature type="domain" description="PAC" evidence="10">
    <location>
        <begin position="877"/>
        <end position="929"/>
    </location>
</feature>
<dbReference type="PANTHER" id="PTHR43047">
    <property type="entry name" value="TWO-COMPONENT HISTIDINE PROTEIN KINASE"/>
    <property type="match status" value="1"/>
</dbReference>
<dbReference type="SUPFAM" id="SSF52172">
    <property type="entry name" value="CheY-like"/>
    <property type="match status" value="3"/>
</dbReference>
<evidence type="ECO:0000259" key="9">
    <source>
        <dbReference type="PROSITE" id="PS50112"/>
    </source>
</evidence>
<dbReference type="GO" id="GO:0000155">
    <property type="term" value="F:phosphorelay sensor kinase activity"/>
    <property type="evidence" value="ECO:0007669"/>
    <property type="project" value="InterPro"/>
</dbReference>
<dbReference type="eggNOG" id="KOG0519">
    <property type="taxonomic scope" value="Eukaryota"/>
</dbReference>
<feature type="modified residue" description="4-aspartylphosphate" evidence="6">
    <location>
        <position position="1786"/>
    </location>
</feature>
<dbReference type="PANTHER" id="PTHR43047:SF72">
    <property type="entry name" value="OSMOSENSING HISTIDINE PROTEIN KINASE SLN1"/>
    <property type="match status" value="1"/>
</dbReference>
<feature type="domain" description="PAS" evidence="9">
    <location>
        <begin position="40"/>
        <end position="84"/>
    </location>
</feature>
<dbReference type="InterPro" id="IPR036097">
    <property type="entry name" value="HisK_dim/P_sf"/>
</dbReference>
<dbReference type="CDD" id="cd00082">
    <property type="entry name" value="HisKA"/>
    <property type="match status" value="1"/>
</dbReference>
<proteinExistence type="predicted"/>
<evidence type="ECO:0000259" key="10">
    <source>
        <dbReference type="PROSITE" id="PS50113"/>
    </source>
</evidence>
<feature type="modified residue" description="4-aspartylphosphate" evidence="6">
    <location>
        <position position="1951"/>
    </location>
</feature>
<dbReference type="InterPro" id="IPR003594">
    <property type="entry name" value="HATPase_dom"/>
</dbReference>
<reference evidence="12" key="3">
    <citation type="submission" date="2015-06" db="UniProtKB">
        <authorList>
            <consortium name="EnsemblProtists"/>
        </authorList>
    </citation>
    <scope>IDENTIFICATION</scope>
</reference>
<dbReference type="InterPro" id="IPR036890">
    <property type="entry name" value="HATPase_C_sf"/>
</dbReference>
<dbReference type="SUPFAM" id="SSF55874">
    <property type="entry name" value="ATPase domain of HSP90 chaperone/DNA topoisomerase II/histidine kinase"/>
    <property type="match status" value="1"/>
</dbReference>
<dbReference type="Gene3D" id="1.10.287.130">
    <property type="match status" value="1"/>
</dbReference>
<reference evidence="11 13" key="1">
    <citation type="journal article" date="2012" name="Nature">
        <title>Algal genomes reveal evolutionary mosaicism and the fate of nucleomorphs.</title>
        <authorList>
            <consortium name="DOE Joint Genome Institute"/>
            <person name="Curtis B.A."/>
            <person name="Tanifuji G."/>
            <person name="Burki F."/>
            <person name="Gruber A."/>
            <person name="Irimia M."/>
            <person name="Maruyama S."/>
            <person name="Arias M.C."/>
            <person name="Ball S.G."/>
            <person name="Gile G.H."/>
            <person name="Hirakawa Y."/>
            <person name="Hopkins J.F."/>
            <person name="Kuo A."/>
            <person name="Rensing S.A."/>
            <person name="Schmutz J."/>
            <person name="Symeonidi A."/>
            <person name="Elias M."/>
            <person name="Eveleigh R.J."/>
            <person name="Herman E.K."/>
            <person name="Klute M.J."/>
            <person name="Nakayama T."/>
            <person name="Obornik M."/>
            <person name="Reyes-Prieto A."/>
            <person name="Armbrust E.V."/>
            <person name="Aves S.J."/>
            <person name="Beiko R.G."/>
            <person name="Coutinho P."/>
            <person name="Dacks J.B."/>
            <person name="Durnford D.G."/>
            <person name="Fast N.M."/>
            <person name="Green B.R."/>
            <person name="Grisdale C.J."/>
            <person name="Hempel F."/>
            <person name="Henrissat B."/>
            <person name="Hoppner M.P."/>
            <person name="Ishida K."/>
            <person name="Kim E."/>
            <person name="Koreny L."/>
            <person name="Kroth P.G."/>
            <person name="Liu Y."/>
            <person name="Malik S.B."/>
            <person name="Maier U.G."/>
            <person name="McRose D."/>
            <person name="Mock T."/>
            <person name="Neilson J.A."/>
            <person name="Onodera N.T."/>
            <person name="Poole A.M."/>
            <person name="Pritham E.J."/>
            <person name="Richards T.A."/>
            <person name="Rocap G."/>
            <person name="Roy S.W."/>
            <person name="Sarai C."/>
            <person name="Schaack S."/>
            <person name="Shirato S."/>
            <person name="Slamovits C.H."/>
            <person name="Spencer D.F."/>
            <person name="Suzuki S."/>
            <person name="Worden A.Z."/>
            <person name="Zauner S."/>
            <person name="Barry K."/>
            <person name="Bell C."/>
            <person name="Bharti A.K."/>
            <person name="Crow J.A."/>
            <person name="Grimwood J."/>
            <person name="Kramer R."/>
            <person name="Lindquist E."/>
            <person name="Lucas S."/>
            <person name="Salamov A."/>
            <person name="McFadden G.I."/>
            <person name="Lane C.E."/>
            <person name="Keeling P.J."/>
            <person name="Gray M.W."/>
            <person name="Grigoriev I.V."/>
            <person name="Archibald J.M."/>
        </authorList>
    </citation>
    <scope>NUCLEOTIDE SEQUENCE</scope>
    <source>
        <strain evidence="11 13">CCMP2712</strain>
    </source>
</reference>
<dbReference type="Proteomes" id="UP000011087">
    <property type="component" value="Unassembled WGS sequence"/>
</dbReference>
<feature type="domain" description="PAC" evidence="10">
    <location>
        <begin position="623"/>
        <end position="675"/>
    </location>
</feature>
<dbReference type="KEGG" id="gtt:GUITHDRAFT_165051"/>
<dbReference type="CDD" id="cd16922">
    <property type="entry name" value="HATPase_EvgS-ArcB-TorS-like"/>
    <property type="match status" value="1"/>
</dbReference>
<feature type="modified residue" description="4-aspartylphosphate" evidence="6">
    <location>
        <position position="2242"/>
    </location>
</feature>
<evidence type="ECO:0000256" key="2">
    <source>
        <dbReference type="ARBA" id="ARBA00012438"/>
    </source>
</evidence>
<dbReference type="Pfam" id="PF00072">
    <property type="entry name" value="Response_reg"/>
    <property type="match status" value="2"/>
</dbReference>
<dbReference type="GO" id="GO:0005886">
    <property type="term" value="C:plasma membrane"/>
    <property type="evidence" value="ECO:0007669"/>
    <property type="project" value="TreeGrafter"/>
</dbReference>
<sequence length="2317" mass="258663">MDEELEKTRRERDDAQTECAELRLQRSCLLETKLVESLMGSCEIREFIDSVGTAIFGLDAEGRIDVWNRQSQSLFGLTKLQAMGMLFADLLGRQSANSQVTSWIGLACGGHQMSSIQLSVPSNERSASKGCVHIVVSASPRWNSGSCCGTFCICQDITEIKEFEDRLLNRLKTAEEMADSTTNPIMELDSNGMILGWNRIMVETTGVLREDALNQNFAQTFLDSEANHRFLLALEHSMNRKKVQSVEVCLKSVKGNSSQFSFSLDPQLEGPEHAARVICAGKRISVSGSHGIHDDIANQWVNSLRTANAPIFSLDLEGNITEWNDGAAQITNFSEKDVVGKSFFEFLSEDHVKTSKSIFKSILNGNSMTNFEIEMRTRQGHFVCILLNVTKRFNTEGSVVGFFGIGQDITERKHDELERSRMVEQLYHFIENTNTPIFGVDEEGFINEWNKKISELTGYSKQELLGQNFMETLIPDEFKAIVQNTLRTTLQGSSIENIEFCLCTKRKRCVDVLLSTSPRMIPSGRVVGLIGVGQDISERKKIEVEKARVADELQRFIQSANAPIFGIDTDGFINEWNDMAAQITGYTKEETLGKDFVKEFVRPENQESVQHVLSNALKGKEAANFEFPLYTKENRRIEFLLNATSRRDLNLHVIGVLGVGQDITERKVIEIEKARVAQELQTFIDTANAPILGIDVLGRVNEWNNKAAEITGFSSEEVIGRDLVQEFITEEYQISVKEVLDNALRGNETANFEFPMYTKEKQRVEVLLNATTRRDVSGKVVGVIGVGQDITERKRIEIEKARVAQELQTFIDTANAPILGIDALGRVNEWNNKAAEITGFSSEEVIGRDLVQEFITEEYQISVKEVLDNALRGNETANFEFPMYTKEKQRVEVLLNATTRRDVSGKVVGVIGVGQDISERKYAEEEKARVAQELQTFIDTANAPILGIDVLGRVNEWNNKAAEITGFSSEEVMGQSLVEVYITEEFRSSVRRVLDNALSGLCTANFEFPLYTKDNQRVEVLLNATTRRDVSGKVVGVIGVGQDITERKIAEEEKVRVARELQTFIDTANAPILGIDVLGRVNEWNNKAAEITGFSSEEVMGQSLVEVYITEEYKERVKEVLDAALVGNETANFEFPLFTKDNQRVEVLLNATTRRDSNGRPVGVIGVGQNITERKRVEEEKTRVAQELQTFIDTANAPIFGIDADGKVNEWNNKAVEITGYSRKEVFGRDLVEVYITAEFRNSVRNVLQNALKGREAANFEFPIFTKDNRRVELLLNATTRRDMSGAIIGVIGVGQDITDMRKLMEQETLLFQAQAANDAKSQFLATMSHEMRTPLNVIMGMSQMLLDTNLSIEQRRFAEQTMNSSESLLILINDILDLTKIEAGKLELTSVEFDLRQVLEDAIDSIASKALVKGLEICLYLDPMLHTGVKGDPDRLRQILLNLLSNAIKFTHQGQVYLLVEADDLSCSHVTFRFKVYDSGIGISEEGQKKLFNRFSQVDSSTTRSYGGTGLGLAISKQFAELMNGSMGVSSSMGQGSLFWFTATFQRADDYHVQGTKRNSQSVETEVVLVAGNETLRYSMMKCIQGLDYNVKAVDRMSNVSFSSDNAKIIMIVCPSISNEQNMSIMKQQDSGMGENLQSMYNSLKEISAKYTGVSCLVLCPITQLSRSAEFRNIPRCVVLSRPSRLAILGDALFEVSGELFQSCLLEDNSMSNKLTAAPEMNFVSRDQEGTKILIAINDVTQRMVLKAMLMRESHECMACASTTELSHVIKQCGNGWNFDILFLDLDLGDAKTGDGETSFTIVEQVRKIEKDFPDRNRLIVVGVVDDIYSKESCACLEAGFNVCLARPLTRHDVNLILLEQKSHVRTGIVTNHWKGETAPAQVTPHINHAVLPVQHALTGRVLVVDDDHGQRMLLKSMLKKAGYDVEEAQDGADAVHAISTIEYDVVLMDGFMPKLTGWEATAQIRANEAAGGATRPLTIIGITGAAASDDTAKFWAAGMTDLISKPVRKDQLLAVVNKWMVSKRIHREMPKNNLTTTNHVAKAELPSSVLIYETVKTQKVILKGILKQTGMDFEIVDTFDDFMSHSKLAKFRCILFSIHDAVETQVQLGKLKQQLIEAHRTSVRIFGMADEDMLPWLDGLAFDRLVMKPLKKESLALLLQAPSSAQQAREDSQQPDEPQVVEGGRAPGQMRILIVEDHWANRRLLEAMLIKLGHRMEAVENGLEAVNITSSRLYDVILMDCNMPIMDGWQATENIRQRTGPNQKTPIIAVTANAMKGDREKCLASGMDDYITKPVERKKLEDVLGRWGGLDSNLA</sequence>
<dbReference type="Pfam" id="PF02518">
    <property type="entry name" value="HATPase_c"/>
    <property type="match status" value="1"/>
</dbReference>
<dbReference type="InterPro" id="IPR001610">
    <property type="entry name" value="PAC"/>
</dbReference>
<feature type="domain" description="PAS" evidence="9">
    <location>
        <begin position="1057"/>
        <end position="1128"/>
    </location>
</feature>
<feature type="domain" description="PAC" evidence="10">
    <location>
        <begin position="750"/>
        <end position="802"/>
    </location>
</feature>
<reference evidence="13" key="2">
    <citation type="submission" date="2012-11" db="EMBL/GenBank/DDBJ databases">
        <authorList>
            <person name="Kuo A."/>
            <person name="Curtis B.A."/>
            <person name="Tanifuji G."/>
            <person name="Burki F."/>
            <person name="Gruber A."/>
            <person name="Irimia M."/>
            <person name="Maruyama S."/>
            <person name="Arias M.C."/>
            <person name="Ball S.G."/>
            <person name="Gile G.H."/>
            <person name="Hirakawa Y."/>
            <person name="Hopkins J.F."/>
            <person name="Rensing S.A."/>
            <person name="Schmutz J."/>
            <person name="Symeonidi A."/>
            <person name="Elias M."/>
            <person name="Eveleigh R.J."/>
            <person name="Herman E.K."/>
            <person name="Klute M.J."/>
            <person name="Nakayama T."/>
            <person name="Obornik M."/>
            <person name="Reyes-Prieto A."/>
            <person name="Armbrust E.V."/>
            <person name="Aves S.J."/>
            <person name="Beiko R.G."/>
            <person name="Coutinho P."/>
            <person name="Dacks J.B."/>
            <person name="Durnford D.G."/>
            <person name="Fast N.M."/>
            <person name="Green B.R."/>
            <person name="Grisdale C."/>
            <person name="Hempe F."/>
            <person name="Henrissat B."/>
            <person name="Hoppner M.P."/>
            <person name="Ishida K.-I."/>
            <person name="Kim E."/>
            <person name="Koreny L."/>
            <person name="Kroth P.G."/>
            <person name="Liu Y."/>
            <person name="Malik S.-B."/>
            <person name="Maier U.G."/>
            <person name="McRose D."/>
            <person name="Mock T."/>
            <person name="Neilson J.A."/>
            <person name="Onodera N.T."/>
            <person name="Poole A.M."/>
            <person name="Pritham E.J."/>
            <person name="Richards T.A."/>
            <person name="Rocap G."/>
            <person name="Roy S.W."/>
            <person name="Sarai C."/>
            <person name="Schaack S."/>
            <person name="Shirato S."/>
            <person name="Slamovits C.H."/>
            <person name="Spencer D.F."/>
            <person name="Suzuki S."/>
            <person name="Worden A.Z."/>
            <person name="Zauner S."/>
            <person name="Barry K."/>
            <person name="Bell C."/>
            <person name="Bharti A.K."/>
            <person name="Crow J.A."/>
            <person name="Grimwood J."/>
            <person name="Kramer R."/>
            <person name="Lindquist E."/>
            <person name="Lucas S."/>
            <person name="Salamov A."/>
            <person name="McFadden G.I."/>
            <person name="Lane C.E."/>
            <person name="Keeling P.J."/>
            <person name="Gray M.W."/>
            <person name="Grigoriev I.V."/>
            <person name="Archibald J.M."/>
        </authorList>
    </citation>
    <scope>NUCLEOTIDE SEQUENCE</scope>
    <source>
        <strain evidence="13">CCMP2712</strain>
    </source>
</reference>
<dbReference type="SMART" id="SM00448">
    <property type="entry name" value="REC"/>
    <property type="match status" value="3"/>
</dbReference>
<dbReference type="OrthoDB" id="10266508at2759"/>
<dbReference type="EC" id="2.7.13.3" evidence="2"/>
<dbReference type="PaxDb" id="55529-EKX39174"/>
<organism evidence="11">
    <name type="scientific">Guillardia theta (strain CCMP2712)</name>
    <name type="common">Cryptophyte</name>
    <dbReference type="NCBI Taxonomy" id="905079"/>
    <lineage>
        <taxon>Eukaryota</taxon>
        <taxon>Cryptophyceae</taxon>
        <taxon>Pyrenomonadales</taxon>
        <taxon>Geminigeraceae</taxon>
        <taxon>Guillardia</taxon>
    </lineage>
</organism>
<dbReference type="InterPro" id="IPR004358">
    <property type="entry name" value="Sig_transdc_His_kin-like_C"/>
</dbReference>
<evidence type="ECO:0000259" key="7">
    <source>
        <dbReference type="PROSITE" id="PS50109"/>
    </source>
</evidence>
<evidence type="ECO:0000313" key="12">
    <source>
        <dbReference type="EnsemblProtists" id="EKX39174"/>
    </source>
</evidence>
<feature type="domain" description="PAS" evidence="9">
    <location>
        <begin position="549"/>
        <end position="620"/>
    </location>
</feature>
<dbReference type="InterPro" id="IPR003661">
    <property type="entry name" value="HisK_dim/P_dom"/>
</dbReference>
<evidence type="ECO:0000313" key="11">
    <source>
        <dbReference type="EMBL" id="EKX39174.1"/>
    </source>
</evidence>
<protein>
    <recommendedName>
        <fullName evidence="2">histidine kinase</fullName>
        <ecNumber evidence="2">2.7.13.3</ecNumber>
    </recommendedName>
</protein>
<dbReference type="GeneID" id="17295827"/>
<feature type="domain" description="PAC" evidence="10">
    <location>
        <begin position="1131"/>
        <end position="1183"/>
    </location>
</feature>
<keyword evidence="4" id="KW-0808">Transferase</keyword>
<dbReference type="PRINTS" id="PR00344">
    <property type="entry name" value="BCTRLSENSOR"/>
</dbReference>
<feature type="domain" description="PAS" evidence="9">
    <location>
        <begin position="304"/>
        <end position="366"/>
    </location>
</feature>
<evidence type="ECO:0000256" key="4">
    <source>
        <dbReference type="ARBA" id="ARBA00022679"/>
    </source>
</evidence>
<feature type="domain" description="PAC" evidence="10">
    <location>
        <begin position="1258"/>
        <end position="1310"/>
    </location>
</feature>
<dbReference type="Pfam" id="PF00989">
    <property type="entry name" value="PAS"/>
    <property type="match status" value="10"/>
</dbReference>
<gene>
    <name evidence="11" type="ORF">GUITHDRAFT_165051</name>
</gene>
<dbReference type="Gene3D" id="3.40.50.2300">
    <property type="match status" value="3"/>
</dbReference>
<dbReference type="InterPro" id="IPR013767">
    <property type="entry name" value="PAS_fold"/>
</dbReference>
<feature type="domain" description="PAC" evidence="10">
    <location>
        <begin position="369"/>
        <end position="421"/>
    </location>
</feature>
<evidence type="ECO:0000256" key="1">
    <source>
        <dbReference type="ARBA" id="ARBA00000085"/>
    </source>
</evidence>
<dbReference type="EMBL" id="JH993042">
    <property type="protein sequence ID" value="EKX39174.1"/>
    <property type="molecule type" value="Genomic_DNA"/>
</dbReference>
<dbReference type="CDD" id="cd00130">
    <property type="entry name" value="PAS"/>
    <property type="match status" value="10"/>
</dbReference>
<dbReference type="PROSITE" id="PS50109">
    <property type="entry name" value="HIS_KIN"/>
    <property type="match status" value="1"/>
</dbReference>
<dbReference type="SMART" id="SM00086">
    <property type="entry name" value="PAC"/>
    <property type="match status" value="8"/>
</dbReference>
<feature type="domain" description="PAS" evidence="9">
    <location>
        <begin position="803"/>
        <end position="874"/>
    </location>
</feature>
<feature type="domain" description="PAC" evidence="10">
    <location>
        <begin position="496"/>
        <end position="548"/>
    </location>
</feature>
<dbReference type="SMART" id="SM00091">
    <property type="entry name" value="PAS"/>
    <property type="match status" value="10"/>
</dbReference>
<dbReference type="PROSITE" id="PS50112">
    <property type="entry name" value="PAS"/>
    <property type="match status" value="10"/>
</dbReference>
<dbReference type="SMART" id="SM00388">
    <property type="entry name" value="HisKA"/>
    <property type="match status" value="1"/>
</dbReference>
<feature type="domain" description="Response regulatory" evidence="8">
    <location>
        <begin position="1902"/>
        <end position="2022"/>
    </location>
</feature>
<name>L1ITF7_GUITC</name>
<dbReference type="STRING" id="905079.L1ITF7"/>
<dbReference type="HOGENOM" id="CLU_001110_0_0_1"/>
<evidence type="ECO:0000256" key="6">
    <source>
        <dbReference type="PROSITE-ProRule" id="PRU00169"/>
    </source>
</evidence>
<dbReference type="SUPFAM" id="SSF47384">
    <property type="entry name" value="Homodimeric domain of signal transducing histidine kinase"/>
    <property type="match status" value="1"/>
</dbReference>
<keyword evidence="5" id="KW-0418">Kinase</keyword>
<accession>L1ITF7</accession>
<dbReference type="EnsemblProtists" id="EKX39174">
    <property type="protein sequence ID" value="EKX39174"/>
    <property type="gene ID" value="GUITHDRAFT_165051"/>
</dbReference>
<dbReference type="PROSITE" id="PS50113">
    <property type="entry name" value="PAC"/>
    <property type="match status" value="8"/>
</dbReference>
<feature type="domain" description="PAS" evidence="9">
    <location>
        <begin position="1184"/>
        <end position="1255"/>
    </location>
</feature>
<evidence type="ECO:0000256" key="5">
    <source>
        <dbReference type="ARBA" id="ARBA00022777"/>
    </source>
</evidence>
<feature type="domain" description="PAC" evidence="10">
    <location>
        <begin position="1004"/>
        <end position="1056"/>
    </location>
</feature>
<keyword evidence="3 6" id="KW-0597">Phosphoprotein</keyword>
<evidence type="ECO:0000313" key="13">
    <source>
        <dbReference type="Proteomes" id="UP000011087"/>
    </source>
</evidence>
<feature type="domain" description="Response regulatory" evidence="8">
    <location>
        <begin position="2193"/>
        <end position="2310"/>
    </location>
</feature>
<dbReference type="InterPro" id="IPR011006">
    <property type="entry name" value="CheY-like_superfamily"/>
</dbReference>
<dbReference type="GO" id="GO:0006355">
    <property type="term" value="P:regulation of DNA-templated transcription"/>
    <property type="evidence" value="ECO:0007669"/>
    <property type="project" value="InterPro"/>
</dbReference>
<feature type="domain" description="PAS" evidence="9">
    <location>
        <begin position="676"/>
        <end position="747"/>
    </location>
</feature>
<evidence type="ECO:0000256" key="3">
    <source>
        <dbReference type="ARBA" id="ARBA00022553"/>
    </source>
</evidence>
<dbReference type="Gene3D" id="3.30.450.20">
    <property type="entry name" value="PAS domain"/>
    <property type="match status" value="10"/>
</dbReference>
<dbReference type="InterPro" id="IPR001789">
    <property type="entry name" value="Sig_transdc_resp-reg_receiver"/>
</dbReference>
<comment type="catalytic activity">
    <reaction evidence="1">
        <text>ATP + protein L-histidine = ADP + protein N-phospho-L-histidine.</text>
        <dbReference type="EC" id="2.7.13.3"/>
    </reaction>
</comment>
<dbReference type="SMART" id="SM00387">
    <property type="entry name" value="HATPase_c"/>
    <property type="match status" value="1"/>
</dbReference>